<gene>
    <name evidence="3" type="ORF">GCM10007028_06010</name>
</gene>
<dbReference type="Pfam" id="PF07885">
    <property type="entry name" value="Ion_trans_2"/>
    <property type="match status" value="1"/>
</dbReference>
<name>A0A918QTX0_9FLAO</name>
<dbReference type="SUPFAM" id="SSF81324">
    <property type="entry name" value="Voltage-gated potassium channels"/>
    <property type="match status" value="1"/>
</dbReference>
<feature type="transmembrane region" description="Helical" evidence="1">
    <location>
        <begin position="137"/>
        <end position="158"/>
    </location>
</feature>
<feature type="transmembrane region" description="Helical" evidence="1">
    <location>
        <begin position="38"/>
        <end position="59"/>
    </location>
</feature>
<comment type="caution">
    <text evidence="3">The sequence shown here is derived from an EMBL/GenBank/DDBJ whole genome shotgun (WGS) entry which is preliminary data.</text>
</comment>
<keyword evidence="1" id="KW-0812">Transmembrane</keyword>
<proteinExistence type="predicted"/>
<evidence type="ECO:0000256" key="1">
    <source>
        <dbReference type="SAM" id="Phobius"/>
    </source>
</evidence>
<feature type="domain" description="Potassium channel" evidence="2">
    <location>
        <begin position="93"/>
        <end position="158"/>
    </location>
</feature>
<accession>A0A918QTX0</accession>
<organism evidence="3 4">
    <name type="scientific">Algibacter mikhailovii</name>
    <dbReference type="NCBI Taxonomy" id="425498"/>
    <lineage>
        <taxon>Bacteria</taxon>
        <taxon>Pseudomonadati</taxon>
        <taxon>Bacteroidota</taxon>
        <taxon>Flavobacteriia</taxon>
        <taxon>Flavobacteriales</taxon>
        <taxon>Flavobacteriaceae</taxon>
        <taxon>Algibacter</taxon>
    </lineage>
</organism>
<dbReference type="EMBL" id="BMWZ01000001">
    <property type="protein sequence ID" value="GGZ71474.1"/>
    <property type="molecule type" value="Genomic_DNA"/>
</dbReference>
<sequence length="169" mass="18627">MSAIILLAGYSISTRVTQVAIATILVELSTSATDFIYLNYFAELFTNIFFIYIVIRVILDLLHRKEVDIYALVDAINGYLLIGLMFCSLVAFVDLYAPGSYNSTADSKMELVYYTMITLTTAGYGDITPQLPLAQSLSMLIAVTGQFYVAVIVAILVGKFSSLNTKEKN</sequence>
<evidence type="ECO:0000313" key="4">
    <source>
        <dbReference type="Proteomes" id="UP000636004"/>
    </source>
</evidence>
<dbReference type="Proteomes" id="UP000636004">
    <property type="component" value="Unassembled WGS sequence"/>
</dbReference>
<evidence type="ECO:0000259" key="2">
    <source>
        <dbReference type="Pfam" id="PF07885"/>
    </source>
</evidence>
<dbReference type="RefSeq" id="WP_189359274.1">
    <property type="nucleotide sequence ID" value="NZ_BMWZ01000001.1"/>
</dbReference>
<keyword evidence="1" id="KW-0472">Membrane</keyword>
<reference evidence="3" key="2">
    <citation type="submission" date="2020-09" db="EMBL/GenBank/DDBJ databases">
        <authorList>
            <person name="Sun Q."/>
            <person name="Kim S."/>
        </authorList>
    </citation>
    <scope>NUCLEOTIDE SEQUENCE</scope>
    <source>
        <strain evidence="3">KCTC 12710</strain>
    </source>
</reference>
<keyword evidence="1" id="KW-1133">Transmembrane helix</keyword>
<keyword evidence="4" id="KW-1185">Reference proteome</keyword>
<reference evidence="3" key="1">
    <citation type="journal article" date="2014" name="Int. J. Syst. Evol. Microbiol.">
        <title>Complete genome sequence of Corynebacterium casei LMG S-19264T (=DSM 44701T), isolated from a smear-ripened cheese.</title>
        <authorList>
            <consortium name="US DOE Joint Genome Institute (JGI-PGF)"/>
            <person name="Walter F."/>
            <person name="Albersmeier A."/>
            <person name="Kalinowski J."/>
            <person name="Ruckert C."/>
        </authorList>
    </citation>
    <scope>NUCLEOTIDE SEQUENCE</scope>
    <source>
        <strain evidence="3">KCTC 12710</strain>
    </source>
</reference>
<feature type="transmembrane region" description="Helical" evidence="1">
    <location>
        <begin position="71"/>
        <end position="93"/>
    </location>
</feature>
<dbReference type="InterPro" id="IPR013099">
    <property type="entry name" value="K_chnl_dom"/>
</dbReference>
<evidence type="ECO:0000313" key="3">
    <source>
        <dbReference type="EMBL" id="GGZ71474.1"/>
    </source>
</evidence>
<protein>
    <recommendedName>
        <fullName evidence="2">Potassium channel domain-containing protein</fullName>
    </recommendedName>
</protein>
<dbReference type="Gene3D" id="1.10.287.70">
    <property type="match status" value="1"/>
</dbReference>
<dbReference type="AlphaFoldDB" id="A0A918QTX0"/>